<protein>
    <recommendedName>
        <fullName evidence="8">Xylanolytic transcriptional activator regulatory domain-containing protein</fullName>
    </recommendedName>
</protein>
<dbReference type="GO" id="GO:0006351">
    <property type="term" value="P:DNA-templated transcription"/>
    <property type="evidence" value="ECO:0007669"/>
    <property type="project" value="InterPro"/>
</dbReference>
<feature type="region of interest" description="Disordered" evidence="7">
    <location>
        <begin position="379"/>
        <end position="404"/>
    </location>
</feature>
<sequence>MTCSYQETSTDESVSATLAQRHNDESTQPRNASSLAPQRVSASRPPNDRQATPPPSLDLDSSALLPDHGSASTDTLYLDAWRDTQATFSSGIGPASSASPLALDWLLQADDAPIDWTAYLGDSGMQLRSHIFDLGDLSTSRFDHDGRPAAYALQQRIDRTSSSLMGVTVATCSRTPDSHHRTTLAASRSNPPAQASSQPAAYSAASRAPVVGVSPVATSDAAAEAAATLARIRSAAVHRGYLHSATPSEDGNTSSQSSGDEKQPSDAHAAWHASGSSRRRSRKSRHRRGRTGSNPETQAVLSQDPSLRFQDSLSGSSDLDPVERADRDIAVQPRQQRVSYRQPAQSAHRHLNPDPAAPSPEDLARQEALLEQMVQSGQEIHLAQGRSPNPSSERSNERRKRRHECWPSVYRPKATDGGRHLSLDRVPFASAEVIALENSYQVVPMTDLAKERMIDEFRFCEVEAWDLERIQNTLRSIQTSTLNLFLQLYFEHHDPVLPILHRASFDPDACDPLLLAAVTCLGALCSEAENAFAYSLLTSSLVHAVSYKLIGINHLRGRYLPSMQTLLLTYALWRNLGDPAKLEYVEGFRNTVLTMARRCRLFEMEPFTCDPNVGTGGVPADAHVAAAKQEEKWSRWIRHQEMVRTSWALFVLDSDLSLAWDLPCTITIGELRSPLPCSESLWQAESAEEWSSLRGQQAADTGNHFLSRFLNMNAGESAKDTRPAPPSGAEGTRCQQAQVQHTSPLTHLVLSSAVHNVALNRWNMETVLTQQFDSHGNEESNVADRAPTVPRKDPEFEKWVESAGKRLHILSSSQPELSSKCDAQLMLYGARLRMLVSFNAIQIMSGRKGYRRSKVQAELWFQGPLRQEQYRDDIFKVASKIFTMSLATRGDVGTNSGRTNVSGTGAENSILFYATVCLALLSQYLVQSQVASDNDQATTTTLSNGGHTSASATDADYAPKPLKRMRKKDVYFLAGVGALTNPVSLDRLVHIAVHQGLNHSSWPLGQVLGKVLQQWTRTLTR</sequence>
<reference evidence="9 10" key="1">
    <citation type="submission" date="2018-03" db="EMBL/GenBank/DDBJ databases">
        <authorList>
            <person name="Guldener U."/>
        </authorList>
    </citation>
    <scope>NUCLEOTIDE SEQUENCE [LARGE SCALE GENOMIC DNA]</scope>
    <source>
        <strain evidence="9 10">NBRC100155</strain>
    </source>
</reference>
<keyword evidence="10" id="KW-1185">Reference proteome</keyword>
<feature type="domain" description="Xylanolytic transcriptional activator regulatory" evidence="8">
    <location>
        <begin position="486"/>
        <end position="709"/>
    </location>
</feature>
<feature type="region of interest" description="Disordered" evidence="7">
    <location>
        <begin position="173"/>
        <end position="201"/>
    </location>
</feature>
<feature type="compositionally biased region" description="Basic residues" evidence="7">
    <location>
        <begin position="277"/>
        <end position="290"/>
    </location>
</feature>
<evidence type="ECO:0000256" key="4">
    <source>
        <dbReference type="ARBA" id="ARBA00022771"/>
    </source>
</evidence>
<keyword evidence="3" id="KW-0677">Repeat</keyword>
<evidence type="ECO:0000256" key="2">
    <source>
        <dbReference type="ARBA" id="ARBA00022723"/>
    </source>
</evidence>
<feature type="compositionally biased region" description="Polar residues" evidence="7">
    <location>
        <begin position="333"/>
        <end position="345"/>
    </location>
</feature>
<accession>A0A5C3E7P6</accession>
<dbReference type="GO" id="GO:0000981">
    <property type="term" value="F:DNA-binding transcription factor activity, RNA polymerase II-specific"/>
    <property type="evidence" value="ECO:0007669"/>
    <property type="project" value="InterPro"/>
</dbReference>
<evidence type="ECO:0000256" key="6">
    <source>
        <dbReference type="ARBA" id="ARBA00023242"/>
    </source>
</evidence>
<dbReference type="GO" id="GO:0000785">
    <property type="term" value="C:chromatin"/>
    <property type="evidence" value="ECO:0007669"/>
    <property type="project" value="TreeGrafter"/>
</dbReference>
<gene>
    <name evidence="9" type="ORF">UTRI_03002</name>
</gene>
<feature type="region of interest" description="Disordered" evidence="7">
    <location>
        <begin position="1"/>
        <end position="65"/>
    </location>
</feature>
<proteinExistence type="predicted"/>
<keyword evidence="5" id="KW-0862">Zinc</keyword>
<dbReference type="PANTHER" id="PTHR40626">
    <property type="entry name" value="MIP31509P"/>
    <property type="match status" value="1"/>
</dbReference>
<feature type="region of interest" description="Disordered" evidence="7">
    <location>
        <begin position="716"/>
        <end position="735"/>
    </location>
</feature>
<feature type="compositionally biased region" description="Polar residues" evidence="7">
    <location>
        <begin position="294"/>
        <end position="317"/>
    </location>
</feature>
<evidence type="ECO:0000313" key="10">
    <source>
        <dbReference type="Proteomes" id="UP000324022"/>
    </source>
</evidence>
<dbReference type="PANTHER" id="PTHR40626:SF11">
    <property type="entry name" value="ZINC FINGER PROTEIN YPR022C"/>
    <property type="match status" value="1"/>
</dbReference>
<dbReference type="InterPro" id="IPR007219">
    <property type="entry name" value="XnlR_reg_dom"/>
</dbReference>
<dbReference type="GO" id="GO:0005634">
    <property type="term" value="C:nucleus"/>
    <property type="evidence" value="ECO:0007669"/>
    <property type="project" value="UniProtKB-SubCell"/>
</dbReference>
<organism evidence="9 10">
    <name type="scientific">Ustilago trichophora</name>
    <dbReference type="NCBI Taxonomy" id="86804"/>
    <lineage>
        <taxon>Eukaryota</taxon>
        <taxon>Fungi</taxon>
        <taxon>Dikarya</taxon>
        <taxon>Basidiomycota</taxon>
        <taxon>Ustilaginomycotina</taxon>
        <taxon>Ustilaginomycetes</taxon>
        <taxon>Ustilaginales</taxon>
        <taxon>Ustilaginaceae</taxon>
        <taxon>Ustilago</taxon>
    </lineage>
</organism>
<keyword evidence="2" id="KW-0479">Metal-binding</keyword>
<dbReference type="Pfam" id="PF04082">
    <property type="entry name" value="Fungal_trans"/>
    <property type="match status" value="1"/>
</dbReference>
<evidence type="ECO:0000256" key="5">
    <source>
        <dbReference type="ARBA" id="ARBA00022833"/>
    </source>
</evidence>
<dbReference type="EMBL" id="OOIN01000012">
    <property type="protein sequence ID" value="SPO25637.1"/>
    <property type="molecule type" value="Genomic_DNA"/>
</dbReference>
<dbReference type="OrthoDB" id="1405595at2759"/>
<evidence type="ECO:0000256" key="1">
    <source>
        <dbReference type="ARBA" id="ARBA00004123"/>
    </source>
</evidence>
<evidence type="ECO:0000313" key="9">
    <source>
        <dbReference type="EMBL" id="SPO25637.1"/>
    </source>
</evidence>
<evidence type="ECO:0000256" key="3">
    <source>
        <dbReference type="ARBA" id="ARBA00022737"/>
    </source>
</evidence>
<feature type="compositionally biased region" description="Polar residues" evidence="7">
    <location>
        <begin position="1"/>
        <end position="20"/>
    </location>
</feature>
<comment type="subcellular location">
    <subcellularLocation>
        <location evidence="1">Nucleus</location>
    </subcellularLocation>
</comment>
<name>A0A5C3E7P6_9BASI</name>
<feature type="region of interest" description="Disordered" evidence="7">
    <location>
        <begin position="243"/>
        <end position="362"/>
    </location>
</feature>
<feature type="compositionally biased region" description="Low complexity" evidence="7">
    <location>
        <begin position="185"/>
        <end position="201"/>
    </location>
</feature>
<evidence type="ECO:0000259" key="8">
    <source>
        <dbReference type="Pfam" id="PF04082"/>
    </source>
</evidence>
<dbReference type="GO" id="GO:0000978">
    <property type="term" value="F:RNA polymerase II cis-regulatory region sequence-specific DNA binding"/>
    <property type="evidence" value="ECO:0007669"/>
    <property type="project" value="InterPro"/>
</dbReference>
<feature type="compositionally biased region" description="Polar residues" evidence="7">
    <location>
        <begin position="245"/>
        <end position="258"/>
    </location>
</feature>
<keyword evidence="6" id="KW-0539">Nucleus</keyword>
<dbReference type="AlphaFoldDB" id="A0A5C3E7P6"/>
<feature type="region of interest" description="Disordered" evidence="7">
    <location>
        <begin position="936"/>
        <end position="959"/>
    </location>
</feature>
<feature type="compositionally biased region" description="Polar residues" evidence="7">
    <location>
        <begin position="936"/>
        <end position="952"/>
    </location>
</feature>
<evidence type="ECO:0000256" key="7">
    <source>
        <dbReference type="SAM" id="MobiDB-lite"/>
    </source>
</evidence>
<dbReference type="InterPro" id="IPR051059">
    <property type="entry name" value="VerF-like"/>
</dbReference>
<dbReference type="CDD" id="cd12148">
    <property type="entry name" value="fungal_TF_MHR"/>
    <property type="match status" value="1"/>
</dbReference>
<keyword evidence="4" id="KW-0863">Zinc-finger</keyword>
<dbReference type="GO" id="GO:0008270">
    <property type="term" value="F:zinc ion binding"/>
    <property type="evidence" value="ECO:0007669"/>
    <property type="project" value="UniProtKB-KW"/>
</dbReference>
<dbReference type="Proteomes" id="UP000324022">
    <property type="component" value="Unassembled WGS sequence"/>
</dbReference>